<proteinExistence type="predicted"/>
<feature type="region of interest" description="Disordered" evidence="1">
    <location>
        <begin position="34"/>
        <end position="68"/>
    </location>
</feature>
<dbReference type="GeneID" id="43611254"/>
<protein>
    <submittedName>
        <fullName evidence="2">Uncharacterized protein</fullName>
    </submittedName>
</protein>
<dbReference type="AlphaFoldDB" id="A0A7J6JPD3"/>
<reference evidence="2 3" key="2">
    <citation type="submission" date="2020-04" db="EMBL/GenBank/DDBJ databases">
        <title>Genome sequencing and assembly of multiple isolates from the Colletotrichum gloeosporioides species complex.</title>
        <authorList>
            <person name="Gan P."/>
            <person name="Shirasu K."/>
        </authorList>
    </citation>
    <scope>NUCLEOTIDE SEQUENCE [LARGE SCALE GENOMIC DNA]</scope>
    <source>
        <strain evidence="2 3">Nara gc5</strain>
    </source>
</reference>
<dbReference type="InParanoid" id="A0A7J6JPD3"/>
<reference evidence="2 3" key="1">
    <citation type="submission" date="2012-08" db="EMBL/GenBank/DDBJ databases">
        <authorList>
            <person name="Gan P.H.P."/>
            <person name="Ikeda K."/>
            <person name="Irieda H."/>
            <person name="Narusaka M."/>
            <person name="O'Connell R.J."/>
            <person name="Narusaka Y."/>
            <person name="Takano Y."/>
            <person name="Kubo Y."/>
            <person name="Shirasu K."/>
        </authorList>
    </citation>
    <scope>NUCLEOTIDE SEQUENCE [LARGE SCALE GENOMIC DNA]</scope>
    <source>
        <strain evidence="2 3">Nara gc5</strain>
    </source>
</reference>
<feature type="compositionally biased region" description="Polar residues" evidence="1">
    <location>
        <begin position="45"/>
        <end position="65"/>
    </location>
</feature>
<evidence type="ECO:0000256" key="1">
    <source>
        <dbReference type="SAM" id="MobiDB-lite"/>
    </source>
</evidence>
<name>A0A7J6JPD3_COLFN</name>
<dbReference type="Proteomes" id="UP000011096">
    <property type="component" value="Unassembled WGS sequence"/>
</dbReference>
<gene>
    <name evidence="2" type="ORF">CGGC5_v002513</name>
</gene>
<sequence length="91" mass="10006">MKPKTKLFPCQPHPSRRRHLVYDSHSIRTRGHLRLASPGFPATPLASSQRPPPTTVRQAAVTSPSEPVYDATLRYQQSQSRAASGGRSASE</sequence>
<evidence type="ECO:0000313" key="3">
    <source>
        <dbReference type="Proteomes" id="UP000011096"/>
    </source>
</evidence>
<accession>A0A7J6JPD3</accession>
<organism evidence="2 3">
    <name type="scientific">Colletotrichum fructicola (strain Nara gc5)</name>
    <name type="common">Anthracnose fungus</name>
    <name type="synonym">Colletotrichum gloeosporioides (strain Nara gc5)</name>
    <dbReference type="NCBI Taxonomy" id="1213859"/>
    <lineage>
        <taxon>Eukaryota</taxon>
        <taxon>Fungi</taxon>
        <taxon>Dikarya</taxon>
        <taxon>Ascomycota</taxon>
        <taxon>Pezizomycotina</taxon>
        <taxon>Sordariomycetes</taxon>
        <taxon>Hypocreomycetidae</taxon>
        <taxon>Glomerellales</taxon>
        <taxon>Glomerellaceae</taxon>
        <taxon>Colletotrichum</taxon>
        <taxon>Colletotrichum gloeosporioides species complex</taxon>
    </lineage>
</organism>
<dbReference type="EMBL" id="ANPB02000001">
    <property type="protein sequence ID" value="KAF4492399.1"/>
    <property type="molecule type" value="Genomic_DNA"/>
</dbReference>
<dbReference type="RefSeq" id="XP_031876473.1">
    <property type="nucleotide sequence ID" value="XM_032027124.1"/>
</dbReference>
<keyword evidence="3" id="KW-1185">Reference proteome</keyword>
<comment type="caution">
    <text evidence="2">The sequence shown here is derived from an EMBL/GenBank/DDBJ whole genome shotgun (WGS) entry which is preliminary data.</text>
</comment>
<evidence type="ECO:0000313" key="2">
    <source>
        <dbReference type="EMBL" id="KAF4492399.1"/>
    </source>
</evidence>
<dbReference type="OrthoDB" id="10295904at2759"/>